<feature type="domain" description="C2H2-type" evidence="10">
    <location>
        <begin position="342"/>
        <end position="369"/>
    </location>
</feature>
<keyword evidence="3" id="KW-0677">Repeat</keyword>
<feature type="domain" description="C2H2-type" evidence="10">
    <location>
        <begin position="229"/>
        <end position="256"/>
    </location>
</feature>
<dbReference type="GO" id="GO:0000981">
    <property type="term" value="F:DNA-binding transcription factor activity, RNA polymerase II-specific"/>
    <property type="evidence" value="ECO:0007669"/>
    <property type="project" value="TreeGrafter"/>
</dbReference>
<evidence type="ECO:0000259" key="10">
    <source>
        <dbReference type="PROSITE" id="PS50157"/>
    </source>
</evidence>
<evidence type="ECO:0000256" key="6">
    <source>
        <dbReference type="ARBA" id="ARBA00023242"/>
    </source>
</evidence>
<feature type="domain" description="C2H2-type" evidence="10">
    <location>
        <begin position="201"/>
        <end position="228"/>
    </location>
</feature>
<sequence>ADMSSEFTIDIQLTELGFSSWDFQVLKQKETHQASDLDNASASSSSSPETDVSHFTPGVHPDSFPSHNGSQDFSTSSVHADSTETSTGEGDKTVREEQRLCMREKRRKCPWYDENADEQLEDKRKKLHKDQRKNGGLKESGAQKKLASDADVSEEEDENDNEEEDEEEEDDNDDDDDDDDLTVDEECDDGLSSDTNSWEEHRCEVCGLSFPTMFFLHEHLHVHNGVRHYRCAECGKQFCHLMNYRKHLRSHRQASALQCVICMAQFATQDDLKQHLDTNHFEDKFYQCDLCKRIFTNYVECEKHVQAHKRRSKRYPCPKCEHSFRHRGSMLYHLKRHKKGMFVCTDCGLAFSTKAVLLRHSFHHLGLLPYTCIRCKRHFRLSSLYMKHECKPEQLQCVACLVLFQSQEDFLKHKKDTGCWGHQTAPSSKTNDIRCMECGQVFDNSEELKKHAGTHQRILKCSECGMGFRSSIMLMSHMGGHVAQRPCLCKACGLGFCHQQAYDGHLKTCGLVNPAESLVNYPGHDFYNMMNVYSRDGRCSDEPCCHLFCILNHPLPAMIKAEKTESGPCYRIAPGTLAGVVLGDIALTMLIVAATYYCANKRRIKKEKGYAAAAQDCGTCYHLNMGIFIGIITCDIILTLLITISVYCYASREKNKNSSRPHKNASEKDKGKFRQTSTRPKQVEITESPYQ</sequence>
<comment type="subcellular location">
    <subcellularLocation>
        <location evidence="1">Nucleus</location>
    </subcellularLocation>
</comment>
<dbReference type="InterPro" id="IPR036236">
    <property type="entry name" value="Znf_C2H2_sf"/>
</dbReference>
<keyword evidence="12" id="KW-1185">Reference proteome</keyword>
<feature type="non-terminal residue" evidence="11">
    <location>
        <position position="1"/>
    </location>
</feature>
<feature type="compositionally biased region" description="Polar residues" evidence="8">
    <location>
        <begin position="65"/>
        <end position="88"/>
    </location>
</feature>
<keyword evidence="6" id="KW-0539">Nucleus</keyword>
<feature type="domain" description="C2H2-type" evidence="10">
    <location>
        <begin position="257"/>
        <end position="285"/>
    </location>
</feature>
<feature type="domain" description="C2H2-type" evidence="10">
    <location>
        <begin position="433"/>
        <end position="455"/>
    </location>
</feature>
<name>A0A8J4TR56_CLAMG</name>
<accession>A0A8J4TR56</accession>
<feature type="region of interest" description="Disordered" evidence="8">
    <location>
        <begin position="30"/>
        <end position="99"/>
    </location>
</feature>
<evidence type="ECO:0000256" key="2">
    <source>
        <dbReference type="ARBA" id="ARBA00022723"/>
    </source>
</evidence>
<proteinExistence type="predicted"/>
<dbReference type="OrthoDB" id="6077919at2759"/>
<dbReference type="Gene3D" id="3.30.160.60">
    <property type="entry name" value="Classic Zinc Finger"/>
    <property type="match status" value="4"/>
</dbReference>
<dbReference type="PANTHER" id="PTHR23226:SF416">
    <property type="entry name" value="FI01424P"/>
    <property type="match status" value="1"/>
</dbReference>
<protein>
    <submittedName>
        <fullName evidence="11">Zinc finger and BTB domain-containing protein 41-like isoform X2</fullName>
    </submittedName>
</protein>
<evidence type="ECO:0000256" key="5">
    <source>
        <dbReference type="ARBA" id="ARBA00022833"/>
    </source>
</evidence>
<comment type="caution">
    <text evidence="11">The sequence shown here is derived from an EMBL/GenBank/DDBJ whole genome shotgun (WGS) entry which is preliminary data.</text>
</comment>
<dbReference type="EMBL" id="QNUK01000149">
    <property type="protein sequence ID" value="KAF5899980.1"/>
    <property type="molecule type" value="Genomic_DNA"/>
</dbReference>
<evidence type="ECO:0000313" key="12">
    <source>
        <dbReference type="Proteomes" id="UP000727407"/>
    </source>
</evidence>
<dbReference type="PROSITE" id="PS50157">
    <property type="entry name" value="ZINC_FINGER_C2H2_2"/>
    <property type="match status" value="8"/>
</dbReference>
<evidence type="ECO:0000256" key="8">
    <source>
        <dbReference type="SAM" id="MobiDB-lite"/>
    </source>
</evidence>
<dbReference type="InterPro" id="IPR013087">
    <property type="entry name" value="Znf_C2H2_type"/>
</dbReference>
<dbReference type="AlphaFoldDB" id="A0A8J4TR56"/>
<keyword evidence="9" id="KW-0472">Membrane</keyword>
<evidence type="ECO:0000256" key="1">
    <source>
        <dbReference type="ARBA" id="ARBA00004123"/>
    </source>
</evidence>
<dbReference type="Pfam" id="PF00096">
    <property type="entry name" value="zf-C2H2"/>
    <property type="match status" value="2"/>
</dbReference>
<dbReference type="GO" id="GO:0000978">
    <property type="term" value="F:RNA polymerase II cis-regulatory region sequence-specific DNA binding"/>
    <property type="evidence" value="ECO:0007669"/>
    <property type="project" value="TreeGrafter"/>
</dbReference>
<gene>
    <name evidence="11" type="ORF">DAT39_010307</name>
</gene>
<dbReference type="SUPFAM" id="SSF57667">
    <property type="entry name" value="beta-beta-alpha zinc fingers"/>
    <property type="match status" value="6"/>
</dbReference>
<dbReference type="PROSITE" id="PS00028">
    <property type="entry name" value="ZINC_FINGER_C2H2_1"/>
    <property type="match status" value="8"/>
</dbReference>
<feature type="compositionally biased region" description="Basic and acidic residues" evidence="8">
    <location>
        <begin position="89"/>
        <end position="99"/>
    </location>
</feature>
<dbReference type="GO" id="GO:0005634">
    <property type="term" value="C:nucleus"/>
    <property type="evidence" value="ECO:0007669"/>
    <property type="project" value="UniProtKB-SubCell"/>
</dbReference>
<feature type="region of interest" description="Disordered" evidence="8">
    <location>
        <begin position="653"/>
        <end position="691"/>
    </location>
</feature>
<feature type="non-terminal residue" evidence="11">
    <location>
        <position position="691"/>
    </location>
</feature>
<keyword evidence="4 7" id="KW-0863">Zinc-finger</keyword>
<reference evidence="11" key="1">
    <citation type="submission" date="2020-07" db="EMBL/GenBank/DDBJ databases">
        <title>Clarias magur genome sequencing, assembly and annotation.</title>
        <authorList>
            <person name="Kushwaha B."/>
            <person name="Kumar R."/>
            <person name="Das P."/>
            <person name="Joshi C.G."/>
            <person name="Kumar D."/>
            <person name="Nagpure N.S."/>
            <person name="Pandey M."/>
            <person name="Agarwal S."/>
            <person name="Srivastava S."/>
            <person name="Singh M."/>
            <person name="Sahoo L."/>
            <person name="Jayasankar P."/>
            <person name="Meher P.K."/>
            <person name="Koringa P.G."/>
            <person name="Iquebal M.A."/>
            <person name="Das S.P."/>
            <person name="Bit A."/>
            <person name="Patnaik S."/>
            <person name="Patel N."/>
            <person name="Shah T.M."/>
            <person name="Hinsu A."/>
            <person name="Jena J.K."/>
        </authorList>
    </citation>
    <scope>NUCLEOTIDE SEQUENCE</scope>
    <source>
        <strain evidence="11">CIFAMagur01</strain>
        <tissue evidence="11">Testis</tissue>
    </source>
</reference>
<feature type="transmembrane region" description="Helical" evidence="9">
    <location>
        <begin position="625"/>
        <end position="650"/>
    </location>
</feature>
<dbReference type="GO" id="GO:0008270">
    <property type="term" value="F:zinc ion binding"/>
    <property type="evidence" value="ECO:0007669"/>
    <property type="project" value="UniProtKB-KW"/>
</dbReference>
<evidence type="ECO:0000313" key="11">
    <source>
        <dbReference type="EMBL" id="KAF5899980.1"/>
    </source>
</evidence>
<keyword evidence="9" id="KW-1133">Transmembrane helix</keyword>
<evidence type="ECO:0000256" key="3">
    <source>
        <dbReference type="ARBA" id="ARBA00022737"/>
    </source>
</evidence>
<evidence type="ECO:0000256" key="7">
    <source>
        <dbReference type="PROSITE-ProRule" id="PRU00042"/>
    </source>
</evidence>
<organism evidence="11 12">
    <name type="scientific">Clarias magur</name>
    <name type="common">Asian catfish</name>
    <name type="synonym">Macropteronotus magur</name>
    <dbReference type="NCBI Taxonomy" id="1594786"/>
    <lineage>
        <taxon>Eukaryota</taxon>
        <taxon>Metazoa</taxon>
        <taxon>Chordata</taxon>
        <taxon>Craniata</taxon>
        <taxon>Vertebrata</taxon>
        <taxon>Euteleostomi</taxon>
        <taxon>Actinopterygii</taxon>
        <taxon>Neopterygii</taxon>
        <taxon>Teleostei</taxon>
        <taxon>Ostariophysi</taxon>
        <taxon>Siluriformes</taxon>
        <taxon>Clariidae</taxon>
        <taxon>Clarias</taxon>
    </lineage>
</organism>
<feature type="compositionally biased region" description="Acidic residues" evidence="8">
    <location>
        <begin position="151"/>
        <end position="191"/>
    </location>
</feature>
<feature type="region of interest" description="Disordered" evidence="8">
    <location>
        <begin position="120"/>
        <end position="196"/>
    </location>
</feature>
<keyword evidence="2" id="KW-0479">Metal-binding</keyword>
<dbReference type="Gene3D" id="1.10.287.770">
    <property type="entry name" value="YojJ-like"/>
    <property type="match status" value="1"/>
</dbReference>
<evidence type="ECO:0000256" key="4">
    <source>
        <dbReference type="ARBA" id="ARBA00022771"/>
    </source>
</evidence>
<dbReference type="PANTHER" id="PTHR23226">
    <property type="entry name" value="ZINC FINGER AND SCAN DOMAIN-CONTAINING"/>
    <property type="match status" value="1"/>
</dbReference>
<feature type="domain" description="C2H2-type" evidence="10">
    <location>
        <begin position="315"/>
        <end position="337"/>
    </location>
</feature>
<keyword evidence="5" id="KW-0862">Zinc</keyword>
<dbReference type="SMART" id="SM00355">
    <property type="entry name" value="ZnF_C2H2"/>
    <property type="match status" value="9"/>
</dbReference>
<feature type="domain" description="C2H2-type" evidence="10">
    <location>
        <begin position="459"/>
        <end position="486"/>
    </location>
</feature>
<keyword evidence="9" id="KW-0812">Transmembrane</keyword>
<feature type="domain" description="C2H2-type" evidence="10">
    <location>
        <begin position="286"/>
        <end position="313"/>
    </location>
</feature>
<evidence type="ECO:0000256" key="9">
    <source>
        <dbReference type="SAM" id="Phobius"/>
    </source>
</evidence>
<dbReference type="Proteomes" id="UP000727407">
    <property type="component" value="Unassembled WGS sequence"/>
</dbReference>